<dbReference type="NCBIfam" id="TIGR00229">
    <property type="entry name" value="sensory_box"/>
    <property type="match status" value="1"/>
</dbReference>
<name>A0A7X2LU84_9BURK</name>
<evidence type="ECO:0000259" key="5">
    <source>
        <dbReference type="PROSITE" id="PS50887"/>
    </source>
</evidence>
<dbReference type="PANTHER" id="PTHR46663:SF3">
    <property type="entry name" value="SLL0267 PROTEIN"/>
    <property type="match status" value="1"/>
</dbReference>
<dbReference type="InterPro" id="IPR003660">
    <property type="entry name" value="HAMP_dom"/>
</dbReference>
<sequence length="652" mass="69523">MLRWKVGRGNGALARYSRLGWLLCLVLVPGLVTGAVFIVFLQWQAYVDAEEETLNSARALAQVFDGVAEASLARLQALATSPLLADGDLAAFQRQATETSAAGKGGAIVLLDRDGRQLMNTLLPYGSPLPRGGVADALGPALAAGQPAVSPLFIGAVSKQPYVAVFLPLARYGRPGWGLVYGIPAAALDSYFSRQVSESGREAALVDRNGRVIAHSAGGAMRGREAAPEVRAAIGAASEGVFAARSLSGAPAQLAHHYSPTTGWTSITGVTEQSLMAGMAGRLAVAAAAIGVVLAAGVVAAWWLHREAVQALRGLQLAAEQAEQGIAGARAVVGGPREIARLALQFNRMQAAGEASKRGLELAASVFDATSEGILIVDADLRIIEANRAFQSMSGYGRNELLGRNPRMLQSGRHDDAFYQRMWAALNSTGNWDGQVWDRRRDGTLFAAYLSVSRVDSADGKVSHYVSLFTDITEQRMRQDEIEMLAFRDPLTHLPNRRLLHDRLSQAIVASKRTSAPLAVCSLDLDGFKAVNDEYGHEAGDEVLLAVAGRLQQSVRANDTVARLGGDEFVLLLADLHDMGEAEDVAARALLSICVPIPLSRGSPARVSASIGIAYYPGDAQDANELLRLSDAAMYEAKHRGRNQYVMHMRTV</sequence>
<dbReference type="CDD" id="cd01949">
    <property type="entry name" value="GGDEF"/>
    <property type="match status" value="1"/>
</dbReference>
<evidence type="ECO:0000313" key="6">
    <source>
        <dbReference type="EMBL" id="MRV73698.1"/>
    </source>
</evidence>
<dbReference type="SMART" id="SM00267">
    <property type="entry name" value="GGDEF"/>
    <property type="match status" value="1"/>
</dbReference>
<dbReference type="PROSITE" id="PS50887">
    <property type="entry name" value="GGDEF"/>
    <property type="match status" value="1"/>
</dbReference>
<dbReference type="GO" id="GO:0016020">
    <property type="term" value="C:membrane"/>
    <property type="evidence" value="ECO:0007669"/>
    <property type="project" value="InterPro"/>
</dbReference>
<dbReference type="PROSITE" id="PS50112">
    <property type="entry name" value="PAS"/>
    <property type="match status" value="1"/>
</dbReference>
<dbReference type="SUPFAM" id="SSF55073">
    <property type="entry name" value="Nucleotide cyclase"/>
    <property type="match status" value="1"/>
</dbReference>
<dbReference type="InterPro" id="IPR000700">
    <property type="entry name" value="PAS-assoc_C"/>
</dbReference>
<dbReference type="RefSeq" id="WP_154376524.1">
    <property type="nucleotide sequence ID" value="NZ_WKJJ01000011.1"/>
</dbReference>
<dbReference type="InterPro" id="IPR029787">
    <property type="entry name" value="Nucleotide_cyclase"/>
</dbReference>
<keyword evidence="1" id="KW-0812">Transmembrane</keyword>
<dbReference type="CDD" id="cd18774">
    <property type="entry name" value="PDC2_HK_sensor"/>
    <property type="match status" value="1"/>
</dbReference>
<feature type="domain" description="PAC" evidence="3">
    <location>
        <begin position="430"/>
        <end position="484"/>
    </location>
</feature>
<dbReference type="SMART" id="SM00086">
    <property type="entry name" value="PAC"/>
    <property type="match status" value="1"/>
</dbReference>
<dbReference type="InterPro" id="IPR035965">
    <property type="entry name" value="PAS-like_dom_sf"/>
</dbReference>
<dbReference type="GO" id="GO:0003824">
    <property type="term" value="F:catalytic activity"/>
    <property type="evidence" value="ECO:0007669"/>
    <property type="project" value="UniProtKB-ARBA"/>
</dbReference>
<accession>A0A7X2LU84</accession>
<dbReference type="GO" id="GO:0007165">
    <property type="term" value="P:signal transduction"/>
    <property type="evidence" value="ECO:0007669"/>
    <property type="project" value="InterPro"/>
</dbReference>
<evidence type="ECO:0000313" key="7">
    <source>
        <dbReference type="Proteomes" id="UP000446768"/>
    </source>
</evidence>
<keyword evidence="1" id="KW-1133">Transmembrane helix</keyword>
<feature type="domain" description="GGDEF" evidence="5">
    <location>
        <begin position="516"/>
        <end position="650"/>
    </location>
</feature>
<dbReference type="SMART" id="SM00091">
    <property type="entry name" value="PAS"/>
    <property type="match status" value="1"/>
</dbReference>
<dbReference type="PANTHER" id="PTHR46663">
    <property type="entry name" value="DIGUANYLATE CYCLASE DGCT-RELATED"/>
    <property type="match status" value="1"/>
</dbReference>
<evidence type="ECO:0000256" key="1">
    <source>
        <dbReference type="SAM" id="Phobius"/>
    </source>
</evidence>
<evidence type="ECO:0000259" key="2">
    <source>
        <dbReference type="PROSITE" id="PS50112"/>
    </source>
</evidence>
<dbReference type="PROSITE" id="PS50885">
    <property type="entry name" value="HAMP"/>
    <property type="match status" value="1"/>
</dbReference>
<dbReference type="PROSITE" id="PS50113">
    <property type="entry name" value="PAC"/>
    <property type="match status" value="1"/>
</dbReference>
<proteinExistence type="predicted"/>
<dbReference type="Pfam" id="PF00990">
    <property type="entry name" value="GGDEF"/>
    <property type="match status" value="1"/>
</dbReference>
<keyword evidence="1" id="KW-0472">Membrane</keyword>
<keyword evidence="7" id="KW-1185">Reference proteome</keyword>
<dbReference type="Proteomes" id="UP000446768">
    <property type="component" value="Unassembled WGS sequence"/>
</dbReference>
<evidence type="ECO:0000259" key="4">
    <source>
        <dbReference type="PROSITE" id="PS50885"/>
    </source>
</evidence>
<reference evidence="6 7" key="1">
    <citation type="submission" date="2019-11" db="EMBL/GenBank/DDBJ databases">
        <title>Novel species isolated from a subtropical stream in China.</title>
        <authorList>
            <person name="Lu H."/>
        </authorList>
    </citation>
    <scope>NUCLEOTIDE SEQUENCE [LARGE SCALE GENOMIC DNA]</scope>
    <source>
        <strain evidence="6 7">FT92W</strain>
    </source>
</reference>
<dbReference type="InterPro" id="IPR043128">
    <property type="entry name" value="Rev_trsase/Diguanyl_cyclase"/>
</dbReference>
<feature type="domain" description="HAMP" evidence="4">
    <location>
        <begin position="306"/>
        <end position="358"/>
    </location>
</feature>
<feature type="transmembrane region" description="Helical" evidence="1">
    <location>
        <begin position="283"/>
        <end position="304"/>
    </location>
</feature>
<dbReference type="EMBL" id="WKJJ01000011">
    <property type="protein sequence ID" value="MRV73698.1"/>
    <property type="molecule type" value="Genomic_DNA"/>
</dbReference>
<dbReference type="InterPro" id="IPR052163">
    <property type="entry name" value="DGC-Regulatory_Protein"/>
</dbReference>
<dbReference type="Pfam" id="PF13426">
    <property type="entry name" value="PAS_9"/>
    <property type="match status" value="1"/>
</dbReference>
<dbReference type="Gene3D" id="3.30.450.20">
    <property type="entry name" value="PAS domain"/>
    <property type="match status" value="2"/>
</dbReference>
<dbReference type="CDD" id="cd00130">
    <property type="entry name" value="PAS"/>
    <property type="match status" value="1"/>
</dbReference>
<gene>
    <name evidence="6" type="ORF">GJ700_18455</name>
</gene>
<dbReference type="NCBIfam" id="TIGR00254">
    <property type="entry name" value="GGDEF"/>
    <property type="match status" value="1"/>
</dbReference>
<dbReference type="InterPro" id="IPR000014">
    <property type="entry name" value="PAS"/>
</dbReference>
<dbReference type="InterPro" id="IPR000160">
    <property type="entry name" value="GGDEF_dom"/>
</dbReference>
<evidence type="ECO:0000259" key="3">
    <source>
        <dbReference type="PROSITE" id="PS50113"/>
    </source>
</evidence>
<dbReference type="FunFam" id="3.30.70.270:FF:000001">
    <property type="entry name" value="Diguanylate cyclase domain protein"/>
    <property type="match status" value="1"/>
</dbReference>
<feature type="domain" description="PAS" evidence="2">
    <location>
        <begin position="359"/>
        <end position="405"/>
    </location>
</feature>
<dbReference type="SUPFAM" id="SSF55785">
    <property type="entry name" value="PYP-like sensor domain (PAS domain)"/>
    <property type="match status" value="1"/>
</dbReference>
<dbReference type="AlphaFoldDB" id="A0A7X2LU84"/>
<dbReference type="InterPro" id="IPR001610">
    <property type="entry name" value="PAC"/>
</dbReference>
<organism evidence="6 7">
    <name type="scientific">Pseudoduganella rivuli</name>
    <dbReference type="NCBI Taxonomy" id="2666085"/>
    <lineage>
        <taxon>Bacteria</taxon>
        <taxon>Pseudomonadati</taxon>
        <taxon>Pseudomonadota</taxon>
        <taxon>Betaproteobacteria</taxon>
        <taxon>Burkholderiales</taxon>
        <taxon>Oxalobacteraceae</taxon>
        <taxon>Telluria group</taxon>
        <taxon>Pseudoduganella</taxon>
    </lineage>
</organism>
<dbReference type="Gene3D" id="6.10.340.10">
    <property type="match status" value="1"/>
</dbReference>
<comment type="caution">
    <text evidence="6">The sequence shown here is derived from an EMBL/GenBank/DDBJ whole genome shotgun (WGS) entry which is preliminary data.</text>
</comment>
<feature type="transmembrane region" description="Helical" evidence="1">
    <location>
        <begin position="20"/>
        <end position="41"/>
    </location>
</feature>
<dbReference type="Gene3D" id="3.30.70.270">
    <property type="match status" value="1"/>
</dbReference>
<protein>
    <submittedName>
        <fullName evidence="6">Diguanylate cyclase</fullName>
    </submittedName>
</protein>